<name>A0A382JB93_9ZZZZ</name>
<proteinExistence type="predicted"/>
<dbReference type="EMBL" id="UINC01072411">
    <property type="protein sequence ID" value="SVC08031.1"/>
    <property type="molecule type" value="Genomic_DNA"/>
</dbReference>
<sequence length="49" mass="5864">TSSYNQICVFHTSTTPIPIRFCQIQFKVCTNYVLNFYQTMISRTYYLNN</sequence>
<evidence type="ECO:0000313" key="1">
    <source>
        <dbReference type="EMBL" id="SVC08031.1"/>
    </source>
</evidence>
<organism evidence="1">
    <name type="scientific">marine metagenome</name>
    <dbReference type="NCBI Taxonomy" id="408172"/>
    <lineage>
        <taxon>unclassified sequences</taxon>
        <taxon>metagenomes</taxon>
        <taxon>ecological metagenomes</taxon>
    </lineage>
</organism>
<protein>
    <submittedName>
        <fullName evidence="1">Uncharacterized protein</fullName>
    </submittedName>
</protein>
<accession>A0A382JB93</accession>
<dbReference type="AlphaFoldDB" id="A0A382JB93"/>
<reference evidence="1" key="1">
    <citation type="submission" date="2018-05" db="EMBL/GenBank/DDBJ databases">
        <authorList>
            <person name="Lanie J.A."/>
            <person name="Ng W.-L."/>
            <person name="Kazmierczak K.M."/>
            <person name="Andrzejewski T.M."/>
            <person name="Davidsen T.M."/>
            <person name="Wayne K.J."/>
            <person name="Tettelin H."/>
            <person name="Glass J.I."/>
            <person name="Rusch D."/>
            <person name="Podicherti R."/>
            <person name="Tsui H.-C.T."/>
            <person name="Winkler M.E."/>
        </authorList>
    </citation>
    <scope>NUCLEOTIDE SEQUENCE</scope>
</reference>
<gene>
    <name evidence="1" type="ORF">METZ01_LOCUS260885</name>
</gene>
<feature type="non-terminal residue" evidence="1">
    <location>
        <position position="1"/>
    </location>
</feature>